<protein>
    <submittedName>
        <fullName evidence="2">ShKT domain-containing protein</fullName>
    </submittedName>
</protein>
<dbReference type="AlphaFoldDB" id="A0A0K0F3T6"/>
<reference evidence="2" key="2">
    <citation type="submission" date="2015-08" db="UniProtKB">
        <authorList>
            <consortium name="WormBaseParasite"/>
        </authorList>
    </citation>
    <scope>IDENTIFICATION</scope>
</reference>
<proteinExistence type="predicted"/>
<reference evidence="1" key="1">
    <citation type="submission" date="2014-07" db="EMBL/GenBank/DDBJ databases">
        <authorList>
            <person name="Martin A.A"/>
            <person name="De Silva N."/>
        </authorList>
    </citation>
    <scope>NUCLEOTIDE SEQUENCE</scope>
</reference>
<dbReference type="WBParaSite" id="SVE_0347000.1">
    <property type="protein sequence ID" value="SVE_0347000.1"/>
    <property type="gene ID" value="SVE_0347000"/>
</dbReference>
<sequence length="190" mass="22153">MIYHANTICPVGDTVFCNFPLYNVNSWRHGITLNNNGKENSKDEQESHFRAYKNALKFLMEVPQSDNRYNDENDNANREFLNSIYKKDFDVKFNSFIAMKILKRKLTKNSCQDKHSVCKLWKNNDFCHNTFYSKAKKVLDESGIRTHASEDTSALNWRLRPLGHLAMGGEYTLTSQIKTRQNMSKLLTEI</sequence>
<keyword evidence="1" id="KW-1185">Reference proteome</keyword>
<dbReference type="Proteomes" id="UP000035680">
    <property type="component" value="Unassembled WGS sequence"/>
</dbReference>
<evidence type="ECO:0000313" key="2">
    <source>
        <dbReference type="WBParaSite" id="SVE_0347000.1"/>
    </source>
</evidence>
<accession>A0A0K0F3T6</accession>
<organism evidence="1 2">
    <name type="scientific">Strongyloides venezuelensis</name>
    <name type="common">Threadworm</name>
    <dbReference type="NCBI Taxonomy" id="75913"/>
    <lineage>
        <taxon>Eukaryota</taxon>
        <taxon>Metazoa</taxon>
        <taxon>Ecdysozoa</taxon>
        <taxon>Nematoda</taxon>
        <taxon>Chromadorea</taxon>
        <taxon>Rhabditida</taxon>
        <taxon>Tylenchina</taxon>
        <taxon>Panagrolaimomorpha</taxon>
        <taxon>Strongyloidoidea</taxon>
        <taxon>Strongyloididae</taxon>
        <taxon>Strongyloides</taxon>
    </lineage>
</organism>
<evidence type="ECO:0000313" key="1">
    <source>
        <dbReference type="Proteomes" id="UP000035680"/>
    </source>
</evidence>
<name>A0A0K0F3T6_STRVS</name>